<comment type="subcellular location">
    <subcellularLocation>
        <location evidence="1">Cytoplasm</location>
    </subcellularLocation>
</comment>
<dbReference type="Proteomes" id="UP000053237">
    <property type="component" value="Unassembled WGS sequence"/>
</dbReference>
<keyword evidence="5" id="KW-0067">ATP-binding</keyword>
<dbReference type="Gene3D" id="3.30.470.20">
    <property type="entry name" value="ATP-grasp fold, B domain"/>
    <property type="match status" value="1"/>
</dbReference>
<gene>
    <name evidence="7" type="ORF">BN9_036150</name>
</gene>
<dbReference type="OrthoDB" id="202825at2759"/>
<dbReference type="InterPro" id="IPR004344">
    <property type="entry name" value="TTL/TTLL_fam"/>
</dbReference>
<sequence>MRYHQLHCANNDESTIPIEYKEPLSPLLPKLLGIEHKYDKNVDNKVSARISLVPCTHLPQIANLSIQPDRHSNQIESQLLEKSENLFIWEQENLEDKYDKKKERISQTAASERSDRGNAKCNSKQEKVAVRHDEKQTESTKHVPHNSDSNQTQLFRKEKKSREKKNHAVLNANAVVSNTSRIHQKRALGAQCLTQQDRDFETWKKRNGVCKDQKVFCVSGCYPIIRQELEKRGWFYNEDRRSCFFHLKWSLKSEEIKMSTLHKHQYVNHFLQNTSLTTKVGLLRNLRHLVWHQSAEADSFFPQAFDLNEPQEMNAFIQQFRYVKAESMLKKLAKLLIYDKNHAFNLAIVDVILAIARKQLRRIAKDQDVSKQISDDVMLEESIDHPIWMETNDLVSDLQWEVLNSGKLTEAGKCIAFSTPGTGRPDNGNHNTSAGGNRTSRELHPAVRRKMNKEAKINKRYRMEALQSEKKRIETLFEKFTCLHESVREDIITLAISLEKKNPQFHLNGGGNLGDPHSNSENIWIIKPAGMSRGRGIRVFNELDDIFQYTDIENHKECQWIAQKYMENPFLVCRRKFDIRQWVLVTCWDPLTVWFNKDCYLRFSSEEYQVHDLSDPYVHLTNNSIQKQSDKFHDIYKTEDGNMVVEGNMWHSDDFIQYLQSRSAATNEPNCPRENIWEEQIQAGMKRIVIYSLQCVQEQIQHRPNSFELYGYDFMLDDRLHPWLIEVNSSPACDYSTPTARRYVETGLADIIKVIVDYRQYEQHSSTETRTTCERPSTGCWVVIHRAAFVGKPSSSFGADFHIKGKKLVRRSKYSHLSKRITPSINGKKSLCDNFATEDSEKISLYETSSEKSDEESEDSDISNTSKSGDSDICIDTSDNILSSKEQMLL</sequence>
<dbReference type="InParanoid" id="A0A024G7J0"/>
<feature type="region of interest" description="Disordered" evidence="6">
    <location>
        <begin position="419"/>
        <end position="442"/>
    </location>
</feature>
<dbReference type="GO" id="GO:0015630">
    <property type="term" value="C:microtubule cytoskeleton"/>
    <property type="evidence" value="ECO:0007669"/>
    <property type="project" value="TreeGrafter"/>
</dbReference>
<feature type="compositionally biased region" description="Basic and acidic residues" evidence="6">
    <location>
        <begin position="112"/>
        <end position="141"/>
    </location>
</feature>
<dbReference type="InterPro" id="IPR051437">
    <property type="entry name" value="TTLL_monoglycylase"/>
</dbReference>
<feature type="compositionally biased region" description="Polar residues" evidence="6">
    <location>
        <begin position="428"/>
        <end position="438"/>
    </location>
</feature>
<dbReference type="Pfam" id="PF03133">
    <property type="entry name" value="TTL"/>
    <property type="match status" value="1"/>
</dbReference>
<name>A0A024G7J0_9STRA</name>
<dbReference type="SUPFAM" id="SSF56059">
    <property type="entry name" value="Glutathione synthetase ATP-binding domain-like"/>
    <property type="match status" value="1"/>
</dbReference>
<keyword evidence="8" id="KW-1185">Reference proteome</keyword>
<evidence type="ECO:0000256" key="2">
    <source>
        <dbReference type="ARBA" id="ARBA00022490"/>
    </source>
</evidence>
<organism evidence="7 8">
    <name type="scientific">Albugo candida</name>
    <dbReference type="NCBI Taxonomy" id="65357"/>
    <lineage>
        <taxon>Eukaryota</taxon>
        <taxon>Sar</taxon>
        <taxon>Stramenopiles</taxon>
        <taxon>Oomycota</taxon>
        <taxon>Peronosporomycetes</taxon>
        <taxon>Albuginales</taxon>
        <taxon>Albuginaceae</taxon>
        <taxon>Albugo</taxon>
    </lineage>
</organism>
<keyword evidence="2" id="KW-0963">Cytoplasm</keyword>
<protein>
    <recommendedName>
        <fullName evidence="9">Tubulin--tyrosine ligase-like protein 9</fullName>
    </recommendedName>
</protein>
<evidence type="ECO:0008006" key="9">
    <source>
        <dbReference type="Google" id="ProtNLM"/>
    </source>
</evidence>
<dbReference type="GO" id="GO:0005737">
    <property type="term" value="C:cytoplasm"/>
    <property type="evidence" value="ECO:0007669"/>
    <property type="project" value="UniProtKB-SubCell"/>
</dbReference>
<evidence type="ECO:0000313" key="8">
    <source>
        <dbReference type="Proteomes" id="UP000053237"/>
    </source>
</evidence>
<keyword evidence="3" id="KW-0436">Ligase</keyword>
<dbReference type="GO" id="GO:0070736">
    <property type="term" value="F:protein-glycine ligase activity, initiating"/>
    <property type="evidence" value="ECO:0007669"/>
    <property type="project" value="TreeGrafter"/>
</dbReference>
<dbReference type="PROSITE" id="PS51221">
    <property type="entry name" value="TTL"/>
    <property type="match status" value="1"/>
</dbReference>
<evidence type="ECO:0000256" key="1">
    <source>
        <dbReference type="ARBA" id="ARBA00004496"/>
    </source>
</evidence>
<dbReference type="GO" id="GO:0005524">
    <property type="term" value="F:ATP binding"/>
    <property type="evidence" value="ECO:0007669"/>
    <property type="project" value="UniProtKB-KW"/>
</dbReference>
<evidence type="ECO:0000256" key="3">
    <source>
        <dbReference type="ARBA" id="ARBA00022598"/>
    </source>
</evidence>
<feature type="region of interest" description="Disordered" evidence="6">
    <location>
        <begin position="100"/>
        <end position="152"/>
    </location>
</feature>
<dbReference type="AlphaFoldDB" id="A0A024G7J0"/>
<dbReference type="PANTHER" id="PTHR45870:SF2">
    <property type="entry name" value="TUBULIN MONOGLYCYLASE TTLL3"/>
    <property type="match status" value="1"/>
</dbReference>
<comment type="caution">
    <text evidence="7">The sequence shown here is derived from an EMBL/GenBank/DDBJ whole genome shotgun (WGS) entry which is preliminary data.</text>
</comment>
<dbReference type="EMBL" id="CAIX01000039">
    <property type="protein sequence ID" value="CCI42831.1"/>
    <property type="molecule type" value="Genomic_DNA"/>
</dbReference>
<proteinExistence type="predicted"/>
<accession>A0A024G7J0</accession>
<keyword evidence="4" id="KW-0547">Nucleotide-binding</keyword>
<evidence type="ECO:0000256" key="4">
    <source>
        <dbReference type="ARBA" id="ARBA00022741"/>
    </source>
</evidence>
<dbReference type="STRING" id="65357.A0A024G7J0"/>
<reference evidence="7 8" key="1">
    <citation type="submission" date="2012-05" db="EMBL/GenBank/DDBJ databases">
        <title>Recombination and specialization in a pathogen metapopulation.</title>
        <authorList>
            <person name="Gardiner A."/>
            <person name="Kemen E."/>
            <person name="Schultz-Larsen T."/>
            <person name="MacLean D."/>
            <person name="Van Oosterhout C."/>
            <person name="Jones J.D.G."/>
        </authorList>
    </citation>
    <scope>NUCLEOTIDE SEQUENCE [LARGE SCALE GENOMIC DNA]</scope>
    <source>
        <strain evidence="7 8">Ac Nc2</strain>
    </source>
</reference>
<feature type="region of interest" description="Disordered" evidence="6">
    <location>
        <begin position="845"/>
        <end position="876"/>
    </location>
</feature>
<evidence type="ECO:0000313" key="7">
    <source>
        <dbReference type="EMBL" id="CCI42831.1"/>
    </source>
</evidence>
<dbReference type="PANTHER" id="PTHR45870">
    <property type="entry name" value="TUBULIN MONOGLYCYLASE TTLL3"/>
    <property type="match status" value="1"/>
</dbReference>
<evidence type="ECO:0000256" key="5">
    <source>
        <dbReference type="ARBA" id="ARBA00022840"/>
    </source>
</evidence>
<evidence type="ECO:0000256" key="6">
    <source>
        <dbReference type="SAM" id="MobiDB-lite"/>
    </source>
</evidence>